<dbReference type="GO" id="GO:0005635">
    <property type="term" value="C:nuclear envelope"/>
    <property type="evidence" value="ECO:0007669"/>
    <property type="project" value="TreeGrafter"/>
</dbReference>
<feature type="region of interest" description="Disordered" evidence="4">
    <location>
        <begin position="952"/>
        <end position="995"/>
    </location>
</feature>
<accession>A0A4Y7ILU9</accession>
<evidence type="ECO:0000256" key="2">
    <source>
        <dbReference type="ARBA" id="ARBA00022448"/>
    </source>
</evidence>
<dbReference type="AlphaFoldDB" id="A0A4Y7ILU9"/>
<dbReference type="GO" id="GO:0005049">
    <property type="term" value="F:nuclear export signal receptor activity"/>
    <property type="evidence" value="ECO:0007669"/>
    <property type="project" value="TreeGrafter"/>
</dbReference>
<evidence type="ECO:0000256" key="1">
    <source>
        <dbReference type="ARBA" id="ARBA00004123"/>
    </source>
</evidence>
<evidence type="ECO:0000313" key="7">
    <source>
        <dbReference type="Proteomes" id="UP000316621"/>
    </source>
</evidence>
<keyword evidence="3" id="KW-0539">Nucleus</keyword>
<evidence type="ECO:0000313" key="6">
    <source>
        <dbReference type="EMBL" id="RZC48760.1"/>
    </source>
</evidence>
<name>A0A4Y7ILU9_PAPSO</name>
<reference evidence="6 7" key="1">
    <citation type="journal article" date="2018" name="Science">
        <title>The opium poppy genome and morphinan production.</title>
        <authorList>
            <person name="Guo L."/>
            <person name="Winzer T."/>
            <person name="Yang X."/>
            <person name="Li Y."/>
            <person name="Ning Z."/>
            <person name="He Z."/>
            <person name="Teodor R."/>
            <person name="Lu Y."/>
            <person name="Bowser T.A."/>
            <person name="Graham I.A."/>
            <person name="Ye K."/>
        </authorList>
    </citation>
    <scope>NUCLEOTIDE SEQUENCE [LARGE SCALE GENOMIC DNA]</scope>
    <source>
        <strain evidence="7">cv. HN1</strain>
        <tissue evidence="6">Leaves</tissue>
    </source>
</reference>
<dbReference type="PANTHER" id="PTHR10997">
    <property type="entry name" value="IMPORTIN-7, 8, 11"/>
    <property type="match status" value="1"/>
</dbReference>
<dbReference type="SUPFAM" id="SSF48371">
    <property type="entry name" value="ARM repeat"/>
    <property type="match status" value="1"/>
</dbReference>
<dbReference type="Proteomes" id="UP000316621">
    <property type="component" value="Chromosome 2"/>
</dbReference>
<evidence type="ECO:0000259" key="5">
    <source>
        <dbReference type="Pfam" id="PF03810"/>
    </source>
</evidence>
<comment type="subcellular location">
    <subcellularLocation>
        <location evidence="1">Nucleus</location>
    </subcellularLocation>
</comment>
<dbReference type="Gene3D" id="1.25.10.10">
    <property type="entry name" value="Leucine-rich Repeat Variant"/>
    <property type="match status" value="1"/>
</dbReference>
<dbReference type="InterPro" id="IPR001494">
    <property type="entry name" value="Importin-beta_N"/>
</dbReference>
<dbReference type="STRING" id="3469.A0A4Y7ILU9"/>
<feature type="compositionally biased region" description="Acidic residues" evidence="4">
    <location>
        <begin position="954"/>
        <end position="995"/>
    </location>
</feature>
<dbReference type="OMA" id="TRRNIDW"/>
<dbReference type="GO" id="GO:0006611">
    <property type="term" value="P:protein export from nucleus"/>
    <property type="evidence" value="ECO:0007669"/>
    <property type="project" value="TreeGrafter"/>
</dbReference>
<dbReference type="GO" id="GO:0005829">
    <property type="term" value="C:cytosol"/>
    <property type="evidence" value="ECO:0007669"/>
    <property type="project" value="TreeGrafter"/>
</dbReference>
<organism evidence="6 7">
    <name type="scientific">Papaver somniferum</name>
    <name type="common">Opium poppy</name>
    <dbReference type="NCBI Taxonomy" id="3469"/>
    <lineage>
        <taxon>Eukaryota</taxon>
        <taxon>Viridiplantae</taxon>
        <taxon>Streptophyta</taxon>
        <taxon>Embryophyta</taxon>
        <taxon>Tracheophyta</taxon>
        <taxon>Spermatophyta</taxon>
        <taxon>Magnoliopsida</taxon>
        <taxon>Ranunculales</taxon>
        <taxon>Papaveraceae</taxon>
        <taxon>Papaveroideae</taxon>
        <taxon>Papaver</taxon>
    </lineage>
</organism>
<feature type="domain" description="Importin N-terminal" evidence="5">
    <location>
        <begin position="26"/>
        <end position="81"/>
    </location>
</feature>
<keyword evidence="7" id="KW-1185">Reference proteome</keyword>
<dbReference type="Pfam" id="PF03810">
    <property type="entry name" value="IBN_N"/>
    <property type="match status" value="1"/>
</dbReference>
<dbReference type="GO" id="GO:0006606">
    <property type="term" value="P:protein import into nucleus"/>
    <property type="evidence" value="ECO:0007669"/>
    <property type="project" value="TreeGrafter"/>
</dbReference>
<evidence type="ECO:0000256" key="3">
    <source>
        <dbReference type="ARBA" id="ARBA00023242"/>
    </source>
</evidence>
<dbReference type="InterPro" id="IPR011989">
    <property type="entry name" value="ARM-like"/>
</dbReference>
<dbReference type="Gramene" id="RZC48760">
    <property type="protein sequence ID" value="RZC48760"/>
    <property type="gene ID" value="C5167_017186"/>
</dbReference>
<keyword evidence="2" id="KW-0813">Transport</keyword>
<dbReference type="InterPro" id="IPR016024">
    <property type="entry name" value="ARM-type_fold"/>
</dbReference>
<proteinExistence type="predicted"/>
<sequence length="1080" mass="120102">MGTLISQISQLLDQTLSPDNSVISSATETLDHLSLLPEFPYALIAITTGGESQGQKIAAATYLKNFTKRHIDSSKTSVDFRNRFVQALLQSEPAVLKILVEAFRLIVVNEFIKENSWPELVPELRSVIQNSNLVNEGGNSQWSTINALTVLQAIIRPFQYFLNPTIPKEPVPQQLQLIAKEILVPLLALFHHLVEKALSAPGGLEMEIERVLFIICKCIYFSVRSYMPVDLLPLLPSFCLDIFRILDSFSFDGTSLDDCYLLRLKTGKRSLQILCALITRHRKHTDKLMPNIVNCVSKIVKESSNISKLDFLSERIIALAFDVVSHVLGTGPGWRLISPHFSSLLEAAIFPTLIMNQKDILEWEEDADEYMSKNLPSDLKFMDGNFTARKSAINLLGVITMAKGPPTASSSSTKRKKGDKSKGKAQASSIGDLLVLPFLSRFQIPSGSSPYYNYYGVLMAYGCLQDFLRERSPFYTTNLLRSRVLPVYSLFPCVPYLVANANWVLGELANCLPEEMEAEVYEALLKALVIPDMEDVSCYPVRASAAGAIAELLENDYFPPEWLPVLQVVVNNIDNVDDSDSSNLFDLLRTLVEVGDGGVAIHIQYVVSSLVQTISKHIPPTPEPWPQVVERGFAALAVIAQTWEDSEPEEIEEDESSDEWISGRSTIARAFSVLLQQAWLNPVQLVDGEISSLPPSSCIGDASKLLWFIVRSVDKSNTVLDLKVSELLKVWAGVIADWHAWEELEDLSIFECIAEVINLHRKCEIKNFIVGSVPSPPAPPVHSSSIVEGIGAFVYGAISEYPSATWRACSCMHSLLHIATFSVEAEGVKQSLVIASSQVAFSRFKDIQSKPVPLWKPLLLLLSSCYLCDPSLVEKILEKAMENGFTVWVSALMHIASEDFEPALSAGSEIKLLVMTLTKVVERLVVCFAGNPDSRLLQNCFVSLLEATLQLNQDDVEDDENEDDDADNDDDDDGGDKTEDDDEDSEDEELEETEEEFMERYAIEALNLESAVITEDDDIEGQCQEDIELGVFGEVDPQSAVLSLIERYHQVLIKGHILPAQTVNDFLTAFPQYTSHFQNL</sequence>
<gene>
    <name evidence="6" type="ORF">C5167_017186</name>
</gene>
<protein>
    <recommendedName>
        <fullName evidence="5">Importin N-terminal domain-containing protein</fullName>
    </recommendedName>
</protein>
<dbReference type="EMBL" id="CM010716">
    <property type="protein sequence ID" value="RZC48760.1"/>
    <property type="molecule type" value="Genomic_DNA"/>
</dbReference>
<dbReference type="OrthoDB" id="3268246at2759"/>
<dbReference type="PANTHER" id="PTHR10997:SF29">
    <property type="entry name" value="ARM REPEAT SUPERFAMILY PROTEIN"/>
    <property type="match status" value="1"/>
</dbReference>
<dbReference type="GO" id="GO:0031267">
    <property type="term" value="F:small GTPase binding"/>
    <property type="evidence" value="ECO:0007669"/>
    <property type="project" value="InterPro"/>
</dbReference>
<feature type="region of interest" description="Disordered" evidence="4">
    <location>
        <begin position="404"/>
        <end position="425"/>
    </location>
</feature>
<evidence type="ECO:0000256" key="4">
    <source>
        <dbReference type="SAM" id="MobiDB-lite"/>
    </source>
</evidence>